<organism evidence="2 3">
    <name type="scientific">Heracleum sosnowskyi</name>
    <dbReference type="NCBI Taxonomy" id="360622"/>
    <lineage>
        <taxon>Eukaryota</taxon>
        <taxon>Viridiplantae</taxon>
        <taxon>Streptophyta</taxon>
        <taxon>Embryophyta</taxon>
        <taxon>Tracheophyta</taxon>
        <taxon>Spermatophyta</taxon>
        <taxon>Magnoliopsida</taxon>
        <taxon>eudicotyledons</taxon>
        <taxon>Gunneridae</taxon>
        <taxon>Pentapetalae</taxon>
        <taxon>asterids</taxon>
        <taxon>campanulids</taxon>
        <taxon>Apiales</taxon>
        <taxon>Apiaceae</taxon>
        <taxon>Apioideae</taxon>
        <taxon>apioid superclade</taxon>
        <taxon>Tordylieae</taxon>
        <taxon>Tordyliinae</taxon>
        <taxon>Heracleum</taxon>
    </lineage>
</organism>
<evidence type="ECO:0000313" key="2">
    <source>
        <dbReference type="EMBL" id="KAK1398025.1"/>
    </source>
</evidence>
<keyword evidence="3" id="KW-1185">Reference proteome</keyword>
<dbReference type="PROSITE" id="PS51257">
    <property type="entry name" value="PROKAR_LIPOPROTEIN"/>
    <property type="match status" value="1"/>
</dbReference>
<sequence length="179" mass="18979">MNLRIPAFSLLPNLAANYRAQHVGGAGSSCQGAGSGSVILDPLFISVVRNVLNDAQANPTAYHSPPTFTQVLNIANAALEMQRNPQSGSHAFSCAIVGEVTRLVGEILQPIYNKYENASAEAIRRAAHGADDMEEDGEDENGEDENGEDENGEDGDGEDDGEEDRDDDGEEDGEDDGGE</sequence>
<dbReference type="InterPro" id="IPR016024">
    <property type="entry name" value="ARM-type_fold"/>
</dbReference>
<dbReference type="AlphaFoldDB" id="A0AAD8N189"/>
<accession>A0AAD8N189</accession>
<dbReference type="EMBL" id="JAUIZM010000002">
    <property type="protein sequence ID" value="KAK1398025.1"/>
    <property type="molecule type" value="Genomic_DNA"/>
</dbReference>
<comment type="caution">
    <text evidence="2">The sequence shown here is derived from an EMBL/GenBank/DDBJ whole genome shotgun (WGS) entry which is preliminary data.</text>
</comment>
<gene>
    <name evidence="2" type="ORF">POM88_007888</name>
</gene>
<dbReference type="SUPFAM" id="SSF48371">
    <property type="entry name" value="ARM repeat"/>
    <property type="match status" value="1"/>
</dbReference>
<dbReference type="Proteomes" id="UP001237642">
    <property type="component" value="Unassembled WGS sequence"/>
</dbReference>
<protein>
    <submittedName>
        <fullName evidence="2">Uncharacterized protein</fullName>
    </submittedName>
</protein>
<name>A0AAD8N189_9APIA</name>
<reference evidence="2" key="2">
    <citation type="submission" date="2023-05" db="EMBL/GenBank/DDBJ databases">
        <authorList>
            <person name="Schelkunov M.I."/>
        </authorList>
    </citation>
    <scope>NUCLEOTIDE SEQUENCE</scope>
    <source>
        <strain evidence="2">Hsosn_3</strain>
        <tissue evidence="2">Leaf</tissue>
    </source>
</reference>
<feature type="region of interest" description="Disordered" evidence="1">
    <location>
        <begin position="127"/>
        <end position="179"/>
    </location>
</feature>
<feature type="compositionally biased region" description="Acidic residues" evidence="1">
    <location>
        <begin position="132"/>
        <end position="179"/>
    </location>
</feature>
<evidence type="ECO:0000313" key="3">
    <source>
        <dbReference type="Proteomes" id="UP001237642"/>
    </source>
</evidence>
<proteinExistence type="predicted"/>
<evidence type="ECO:0000256" key="1">
    <source>
        <dbReference type="SAM" id="MobiDB-lite"/>
    </source>
</evidence>
<reference evidence="2" key="1">
    <citation type="submission" date="2023-02" db="EMBL/GenBank/DDBJ databases">
        <title>Genome of toxic invasive species Heracleum sosnowskyi carries increased number of genes despite the absence of recent whole-genome duplications.</title>
        <authorList>
            <person name="Schelkunov M."/>
            <person name="Shtratnikova V."/>
            <person name="Makarenko M."/>
            <person name="Klepikova A."/>
            <person name="Omelchenko D."/>
            <person name="Novikova G."/>
            <person name="Obukhova E."/>
            <person name="Bogdanov V."/>
            <person name="Penin A."/>
            <person name="Logacheva M."/>
        </authorList>
    </citation>
    <scope>NUCLEOTIDE SEQUENCE</scope>
    <source>
        <strain evidence="2">Hsosn_3</strain>
        <tissue evidence="2">Leaf</tissue>
    </source>
</reference>